<feature type="transmembrane region" description="Helical" evidence="1">
    <location>
        <begin position="134"/>
        <end position="157"/>
    </location>
</feature>
<dbReference type="AlphaFoldDB" id="A0A9E5JKF6"/>
<feature type="transmembrane region" description="Helical" evidence="1">
    <location>
        <begin position="103"/>
        <end position="122"/>
    </location>
</feature>
<keyword evidence="1" id="KW-0812">Transmembrane</keyword>
<proteinExistence type="predicted"/>
<accession>A0A9E5JKF6</accession>
<name>A0A9E5JKF6_9MICO</name>
<dbReference type="EMBL" id="VIKT02000003">
    <property type="protein sequence ID" value="NHF62065.1"/>
    <property type="molecule type" value="Genomic_DNA"/>
</dbReference>
<feature type="transmembrane region" description="Helical" evidence="1">
    <location>
        <begin position="20"/>
        <end position="39"/>
    </location>
</feature>
<gene>
    <name evidence="2" type="ORF">FK219_002230</name>
</gene>
<feature type="transmembrane region" description="Helical" evidence="1">
    <location>
        <begin position="76"/>
        <end position="96"/>
    </location>
</feature>
<dbReference type="OrthoDB" id="5103001at2"/>
<evidence type="ECO:0000313" key="3">
    <source>
        <dbReference type="Proteomes" id="UP000818266"/>
    </source>
</evidence>
<evidence type="ECO:0000313" key="2">
    <source>
        <dbReference type="EMBL" id="NHF62065.1"/>
    </source>
</evidence>
<sequence>MTVVYGALALVFGGQDGTALLLQGFALLLATFGLLWVFVSTRPRRGPLTGLRATVAVVLVSAGVLISAAAHRGNDAIVLELWWAPLVCTLLLLAMAPYCDPPCVVLSGCALLLACLGAAAVLDVGASSAWPPLAAASIIVSPVVFGTAGALAFIVTVTRRLSRWSERPWSEGPAATLDAGSDPDSTELLIAQVDEQTTAQLSEALALLADIVERGQIDGRDQERAAEVAARLREELLAAANDSWLERMARGRPLSVRDPDRLADRLGVPQRTALRAMLDALLDDPASGFVSARIELRSPAEGTIAVALRIFTTLAEGRRVTFLEPYYVSLQSTVTGIRWRNGSSIALDFMTAPDPRSPNLPLAQRHAQLPE</sequence>
<keyword evidence="1" id="KW-0472">Membrane</keyword>
<keyword evidence="3" id="KW-1185">Reference proteome</keyword>
<dbReference type="Proteomes" id="UP000818266">
    <property type="component" value="Unassembled WGS sequence"/>
</dbReference>
<dbReference type="RefSeq" id="WP_152582080.1">
    <property type="nucleotide sequence ID" value="NZ_VIKT02000003.1"/>
</dbReference>
<reference evidence="2 3" key="2">
    <citation type="submission" date="2020-03" db="EMBL/GenBank/DDBJ databases">
        <title>Chryseoglobus sp. isolated from a deep-sea seamount.</title>
        <authorList>
            <person name="Zhang D.-C."/>
        </authorList>
    </citation>
    <scope>NUCLEOTIDE SEQUENCE [LARGE SCALE GENOMIC DNA]</scope>
    <source>
        <strain evidence="2 3">KN1116</strain>
    </source>
</reference>
<reference evidence="2 3" key="1">
    <citation type="submission" date="2019-06" db="EMBL/GenBank/DDBJ databases">
        <authorList>
            <person name="De-Chao Zhang Q."/>
        </authorList>
    </citation>
    <scope>NUCLEOTIDE SEQUENCE [LARGE SCALE GENOMIC DNA]</scope>
    <source>
        <strain evidence="2 3">KN1116</strain>
    </source>
</reference>
<protein>
    <submittedName>
        <fullName evidence="2">Uncharacterized protein</fullName>
    </submittedName>
</protein>
<evidence type="ECO:0000256" key="1">
    <source>
        <dbReference type="SAM" id="Phobius"/>
    </source>
</evidence>
<comment type="caution">
    <text evidence="2">The sequence shown here is derived from an EMBL/GenBank/DDBJ whole genome shotgun (WGS) entry which is preliminary data.</text>
</comment>
<organism evidence="2 3">
    <name type="scientific">Microcella pacifica</name>
    <dbReference type="NCBI Taxonomy" id="2591847"/>
    <lineage>
        <taxon>Bacteria</taxon>
        <taxon>Bacillati</taxon>
        <taxon>Actinomycetota</taxon>
        <taxon>Actinomycetes</taxon>
        <taxon>Micrococcales</taxon>
        <taxon>Microbacteriaceae</taxon>
        <taxon>Microcella</taxon>
    </lineage>
</organism>
<keyword evidence="1" id="KW-1133">Transmembrane helix</keyword>
<feature type="transmembrane region" description="Helical" evidence="1">
    <location>
        <begin position="51"/>
        <end position="70"/>
    </location>
</feature>